<reference evidence="2 3" key="1">
    <citation type="journal article" date="2011" name="PLoS Pathog.">
        <title>Endophytic Life Strategies Decoded by Genome and Transcriptome Analyses of the Mutualistic Root Symbiont Piriformospora indica.</title>
        <authorList>
            <person name="Zuccaro A."/>
            <person name="Lahrmann U."/>
            <person name="Guldener U."/>
            <person name="Langen G."/>
            <person name="Pfiffi S."/>
            <person name="Biedenkopf D."/>
            <person name="Wong P."/>
            <person name="Samans B."/>
            <person name="Grimm C."/>
            <person name="Basiewicz M."/>
            <person name="Murat C."/>
            <person name="Martin F."/>
            <person name="Kogel K.H."/>
        </authorList>
    </citation>
    <scope>NUCLEOTIDE SEQUENCE [LARGE SCALE GENOMIC DNA]</scope>
    <source>
        <strain evidence="2 3">DSM 11827</strain>
    </source>
</reference>
<accession>G4TA73</accession>
<dbReference type="HOGENOM" id="CLU_297558_0_0_1"/>
<proteinExistence type="predicted"/>
<sequence>MQPVTDALNTIIANIHSGGDRVPRPEPIWIRQARRSQRRLDGSGLVEQAIDANMAQMQIDTDPVPGVQPISRGYSQTMSLQDLRQFTRSVPYGLQLPHDWWSDDDYSDRAFKRFEVVPTPLVEPSASEQQRADVWLRDRIAQTMPQLDVKIAQKCIQYLPPAWLLREMERWWSENTFTIAHWAAVLLVLAERIPALKKLKSLQDGAHYAVHKRQQAQRLKHGQSKLNKDTKGQRRVVEVVDRQINRSKDDGWVTLAYIGIFALAMHLRLLFDVIKFQLNLSKTTAYQKLLWYAFGVRKLEDMAVMSLEGGKVYLNARSAPEDGVELARIPIAPYDTGDHEVNWALEMVWANLFAPFLVNTILYFSSAPNEPVEWTARLAEAARSLPEYPIGSAARDIAILAVGSFVLPEHDELPEEKEGQAKEDGGDTTDPQANGDIRGLLRTLDMQLRRLDDDMSPLPIPIVIPPSDPLAATGQNTKATLAQIQKDVGDIDFILAAGREAANLVMRLDDKFSEAAWCTNDSRRAPCASYAMKVAGQWRLVFNVPLLNTVASSRSQHRLLCDVTATKIYIAQCLLKNVTRGPDGYRQEELEAILRHLHEKHDKFFQDVSTIAKNPIFTLPYANDFSVALSGCAIAEASLQAFEEQSKVPMISSLDLETAEEITLPRCTQRLSLLVRLPSSANTPVEGDRMEIDEQGVASGSQQYRHVVLQTTIPRATRGKLYVDDDFMIRFRQSDGNDLESSPRERWKYSLLAFFEATKCGAGEADFCRLWLPALLNDGNVLFGSVRYHLQTAALHLPIGSYSLLPVLSLDPELILRTVANDPIASLYWGLIHPVDWESSETKIHERTFRFPTAISKSGLRILPRTGVSFPFVKWQHGGKISNFTGATHYTFFVCPDELLSADDKEPFKIFLFKCTNNRTKEMECLGVANAGLKTKKSKEQPWFDNCALNNETRLPLSENTIELIQTIYEPDGLGRRGTVRRQGGYRKADKDYLDLAASAREQLQWALRSNS</sequence>
<evidence type="ECO:0000256" key="1">
    <source>
        <dbReference type="SAM" id="MobiDB-lite"/>
    </source>
</evidence>
<comment type="caution">
    <text evidence="2">The sequence shown here is derived from an EMBL/GenBank/DDBJ whole genome shotgun (WGS) entry which is preliminary data.</text>
</comment>
<dbReference type="InParanoid" id="G4TA73"/>
<feature type="region of interest" description="Disordered" evidence="1">
    <location>
        <begin position="413"/>
        <end position="436"/>
    </location>
</feature>
<organism evidence="2 3">
    <name type="scientific">Serendipita indica (strain DSM 11827)</name>
    <name type="common">Root endophyte fungus</name>
    <name type="synonym">Piriformospora indica</name>
    <dbReference type="NCBI Taxonomy" id="1109443"/>
    <lineage>
        <taxon>Eukaryota</taxon>
        <taxon>Fungi</taxon>
        <taxon>Dikarya</taxon>
        <taxon>Basidiomycota</taxon>
        <taxon>Agaricomycotina</taxon>
        <taxon>Agaricomycetes</taxon>
        <taxon>Sebacinales</taxon>
        <taxon>Serendipitaceae</taxon>
        <taxon>Serendipita</taxon>
    </lineage>
</organism>
<protein>
    <submittedName>
        <fullName evidence="2">Uncharacterized protein</fullName>
    </submittedName>
</protein>
<keyword evidence="3" id="KW-1185">Reference proteome</keyword>
<dbReference type="Proteomes" id="UP000007148">
    <property type="component" value="Unassembled WGS sequence"/>
</dbReference>
<feature type="compositionally biased region" description="Basic and acidic residues" evidence="1">
    <location>
        <begin position="413"/>
        <end position="425"/>
    </location>
</feature>
<evidence type="ECO:0000313" key="2">
    <source>
        <dbReference type="EMBL" id="CCA68247.1"/>
    </source>
</evidence>
<gene>
    <name evidence="2" type="ORF">PIIN_02112</name>
</gene>
<evidence type="ECO:0000313" key="3">
    <source>
        <dbReference type="Proteomes" id="UP000007148"/>
    </source>
</evidence>
<dbReference type="EMBL" id="CAFZ01000028">
    <property type="protein sequence ID" value="CCA68247.1"/>
    <property type="molecule type" value="Genomic_DNA"/>
</dbReference>
<dbReference type="AlphaFoldDB" id="G4TA73"/>
<name>G4TA73_SERID</name>